<dbReference type="STRING" id="56730.IE4872_CH02491"/>
<proteinExistence type="predicted"/>
<sequence>MRPSILVVALPLIVSGCAATIPPDVDTPDAQLLSSANPVRYRSPISGYVNRQPVDPKPWRQQNQSQSPAEGDPS</sequence>
<keyword evidence="2" id="KW-0732">Signal</keyword>
<name>A0A1L5NJN0_9HYPH</name>
<evidence type="ECO:0000256" key="2">
    <source>
        <dbReference type="SAM" id="SignalP"/>
    </source>
</evidence>
<reference evidence="3 4" key="1">
    <citation type="submission" date="2016-09" db="EMBL/GenBank/DDBJ databases">
        <title>The complete genome sequences of Rhizobium gallicum, symbiovars gallicum and phaseoli, symbionts associated to common bean (Phaseolus vulgaris).</title>
        <authorList>
            <person name="Bustos P."/>
            <person name="Santamaria R.I."/>
            <person name="Perez-Carrascal O.M."/>
            <person name="Juarez S."/>
            <person name="Lozano L."/>
            <person name="Martinez-Flores I."/>
            <person name="Martinez-Romero E."/>
            <person name="Cevallos M."/>
            <person name="Romero D."/>
            <person name="Davila G."/>
            <person name="Gonzalez V."/>
        </authorList>
    </citation>
    <scope>NUCLEOTIDE SEQUENCE [LARGE SCALE GENOMIC DNA]</scope>
    <source>
        <strain evidence="3 4">IE4872</strain>
    </source>
</reference>
<feature type="region of interest" description="Disordered" evidence="1">
    <location>
        <begin position="42"/>
        <end position="74"/>
    </location>
</feature>
<evidence type="ECO:0000256" key="1">
    <source>
        <dbReference type="SAM" id="MobiDB-lite"/>
    </source>
</evidence>
<evidence type="ECO:0000313" key="4">
    <source>
        <dbReference type="Proteomes" id="UP000184749"/>
    </source>
</evidence>
<accession>A0A1L5NJN0</accession>
<dbReference type="EMBL" id="CP017101">
    <property type="protein sequence ID" value="APO68101.1"/>
    <property type="molecule type" value="Genomic_DNA"/>
</dbReference>
<organism evidence="3 4">
    <name type="scientific">Rhizobium gallicum</name>
    <dbReference type="NCBI Taxonomy" id="56730"/>
    <lineage>
        <taxon>Bacteria</taxon>
        <taxon>Pseudomonadati</taxon>
        <taxon>Pseudomonadota</taxon>
        <taxon>Alphaproteobacteria</taxon>
        <taxon>Hyphomicrobiales</taxon>
        <taxon>Rhizobiaceae</taxon>
        <taxon>Rhizobium/Agrobacterium group</taxon>
        <taxon>Rhizobium</taxon>
    </lineage>
</organism>
<protein>
    <submittedName>
        <fullName evidence="3">Uncharacterized protein</fullName>
    </submittedName>
</protein>
<dbReference type="PROSITE" id="PS51257">
    <property type="entry name" value="PROKAR_LIPOPROTEIN"/>
    <property type="match status" value="1"/>
</dbReference>
<feature type="chain" id="PRO_5013381065" evidence="2">
    <location>
        <begin position="19"/>
        <end position="74"/>
    </location>
</feature>
<dbReference type="RefSeq" id="WP_074068831.1">
    <property type="nucleotide sequence ID" value="NZ_CP017101.1"/>
</dbReference>
<dbReference type="AlphaFoldDB" id="A0A1L5NJN0"/>
<evidence type="ECO:0000313" key="3">
    <source>
        <dbReference type="EMBL" id="APO68101.1"/>
    </source>
</evidence>
<dbReference type="Proteomes" id="UP000184749">
    <property type="component" value="Chromosome"/>
</dbReference>
<feature type="signal peptide" evidence="2">
    <location>
        <begin position="1"/>
        <end position="18"/>
    </location>
</feature>
<gene>
    <name evidence="3" type="ORF">IE4872_CH02491</name>
</gene>